<sequence>MCQTAGGDRTDMKRPISPGGPGLQGETRLREPGRFRAGLRGSRLRSRARREERRVSHLCVECRSSGQGVSCGKGNSGNAKGRLEPPVPGQRSSGDDPGRGAWGLESLTRQLPQRHGGPSRPLLPREQLVRGHLPVPPSREPFCGASEY</sequence>
<evidence type="ECO:0000313" key="3">
    <source>
        <dbReference type="Proteomes" id="UP000593571"/>
    </source>
</evidence>
<evidence type="ECO:0000256" key="1">
    <source>
        <dbReference type="SAM" id="MobiDB-lite"/>
    </source>
</evidence>
<dbReference type="EMBL" id="JACASE010000012">
    <property type="protein sequence ID" value="KAF6422666.1"/>
    <property type="molecule type" value="Genomic_DNA"/>
</dbReference>
<name>A0A7J8DI06_ROUAE</name>
<protein>
    <submittedName>
        <fullName evidence="2">Uncharacterized protein</fullName>
    </submittedName>
</protein>
<keyword evidence="3" id="KW-1185">Reference proteome</keyword>
<gene>
    <name evidence="2" type="ORF">HJG63_008508</name>
</gene>
<proteinExistence type="predicted"/>
<evidence type="ECO:0000313" key="2">
    <source>
        <dbReference type="EMBL" id="KAF6422666.1"/>
    </source>
</evidence>
<accession>A0A7J8DI06</accession>
<dbReference type="Proteomes" id="UP000593571">
    <property type="component" value="Unassembled WGS sequence"/>
</dbReference>
<organism evidence="2 3">
    <name type="scientific">Rousettus aegyptiacus</name>
    <name type="common">Egyptian fruit bat</name>
    <name type="synonym">Pteropus aegyptiacus</name>
    <dbReference type="NCBI Taxonomy" id="9407"/>
    <lineage>
        <taxon>Eukaryota</taxon>
        <taxon>Metazoa</taxon>
        <taxon>Chordata</taxon>
        <taxon>Craniata</taxon>
        <taxon>Vertebrata</taxon>
        <taxon>Euteleostomi</taxon>
        <taxon>Mammalia</taxon>
        <taxon>Eutheria</taxon>
        <taxon>Laurasiatheria</taxon>
        <taxon>Chiroptera</taxon>
        <taxon>Yinpterochiroptera</taxon>
        <taxon>Pteropodoidea</taxon>
        <taxon>Pteropodidae</taxon>
        <taxon>Rousettinae</taxon>
        <taxon>Rousettus</taxon>
    </lineage>
</organism>
<feature type="region of interest" description="Disordered" evidence="1">
    <location>
        <begin position="1"/>
        <end position="148"/>
    </location>
</feature>
<dbReference type="AlphaFoldDB" id="A0A7J8DI06"/>
<reference evidence="2 3" key="1">
    <citation type="journal article" date="2020" name="Nature">
        <title>Six reference-quality genomes reveal evolution of bat adaptations.</title>
        <authorList>
            <person name="Jebb D."/>
            <person name="Huang Z."/>
            <person name="Pippel M."/>
            <person name="Hughes G.M."/>
            <person name="Lavrichenko K."/>
            <person name="Devanna P."/>
            <person name="Winkler S."/>
            <person name="Jermiin L.S."/>
            <person name="Skirmuntt E.C."/>
            <person name="Katzourakis A."/>
            <person name="Burkitt-Gray L."/>
            <person name="Ray D.A."/>
            <person name="Sullivan K.A.M."/>
            <person name="Roscito J.G."/>
            <person name="Kirilenko B.M."/>
            <person name="Davalos L.M."/>
            <person name="Corthals A.P."/>
            <person name="Power M.L."/>
            <person name="Jones G."/>
            <person name="Ransome R.D."/>
            <person name="Dechmann D.K.N."/>
            <person name="Locatelli A.G."/>
            <person name="Puechmaille S.J."/>
            <person name="Fedrigo O."/>
            <person name="Jarvis E.D."/>
            <person name="Hiller M."/>
            <person name="Vernes S.C."/>
            <person name="Myers E.W."/>
            <person name="Teeling E.C."/>
        </authorList>
    </citation>
    <scope>NUCLEOTIDE SEQUENCE [LARGE SCALE GENOMIC DNA]</scope>
    <source>
        <strain evidence="2">MRouAeg1</strain>
        <tissue evidence="2">Muscle</tissue>
    </source>
</reference>
<comment type="caution">
    <text evidence="2">The sequence shown here is derived from an EMBL/GenBank/DDBJ whole genome shotgun (WGS) entry which is preliminary data.</text>
</comment>